<accession>S1SIH4</accession>
<dbReference type="EMBL" id="KE133219">
    <property type="protein sequence ID" value="EOY20447.1"/>
    <property type="molecule type" value="Genomic_DNA"/>
</dbReference>
<dbReference type="HOGENOM" id="CLU_1024558_0_0_1"/>
<name>S1SIH4_THECC</name>
<proteinExistence type="predicted"/>
<gene>
    <name evidence="1" type="ORF">TCM_046044</name>
</gene>
<organism evidence="1 2">
    <name type="scientific">Theobroma cacao</name>
    <name type="common">Cacao</name>
    <name type="synonym">Cocoa</name>
    <dbReference type="NCBI Taxonomy" id="3641"/>
    <lineage>
        <taxon>Eukaryota</taxon>
        <taxon>Viridiplantae</taxon>
        <taxon>Streptophyta</taxon>
        <taxon>Embryophyta</taxon>
        <taxon>Tracheophyta</taxon>
        <taxon>Spermatophyta</taxon>
        <taxon>Magnoliopsida</taxon>
        <taxon>eudicotyledons</taxon>
        <taxon>Gunneridae</taxon>
        <taxon>Pentapetalae</taxon>
        <taxon>rosids</taxon>
        <taxon>malvids</taxon>
        <taxon>Malvales</taxon>
        <taxon>Malvaceae</taxon>
        <taxon>Byttnerioideae</taxon>
        <taxon>Theobroma</taxon>
    </lineage>
</organism>
<keyword evidence="2" id="KW-1185">Reference proteome</keyword>
<sequence length="272" mass="30314">MPNVFTRPYEVVPNGIQVRYWNRQLSVKLQTLLDTFQGGNFQRPGDATKMALILLMNNILFGHQYVPIGYTEDRANWGLGAREKRKSRWSAFGDDELSGPKLIEKADDHGNLTEVMTAPQPSTDSAQTHNANKPLLTHSTRVNDSVVTKRQLRRIMRKHKKDMLVLKASIQSLTLAMQTFKDRIIGRILGSLKSQGGALAHSNGEHHDDANDQQHNELGVHIYHDVIGVDKKNVTHVNDVLDDAMVGDVTLQSVDAEGDHVPQANTVVNAFA</sequence>
<reference evidence="1 2" key="1">
    <citation type="journal article" date="2013" name="Genome Biol.">
        <title>The genome sequence of the most widely cultivated cacao type and its use to identify candidate genes regulating pod color.</title>
        <authorList>
            <person name="Motamayor J.C."/>
            <person name="Mockaitis K."/>
            <person name="Schmutz J."/>
            <person name="Haiminen N."/>
            <person name="Iii D.L."/>
            <person name="Cornejo O."/>
            <person name="Findley S.D."/>
            <person name="Zheng P."/>
            <person name="Utro F."/>
            <person name="Royaert S."/>
            <person name="Saski C."/>
            <person name="Jenkins J."/>
            <person name="Podicheti R."/>
            <person name="Zhao M."/>
            <person name="Scheffler B.E."/>
            <person name="Stack J.C."/>
            <person name="Feltus F.A."/>
            <person name="Mustiga G.M."/>
            <person name="Amores F."/>
            <person name="Phillips W."/>
            <person name="Marelli J.P."/>
            <person name="May G.D."/>
            <person name="Shapiro H."/>
            <person name="Ma J."/>
            <person name="Bustamante C.D."/>
            <person name="Schnell R.J."/>
            <person name="Main D."/>
            <person name="Gilbert D."/>
            <person name="Parida L."/>
            <person name="Kuhn D.N."/>
        </authorList>
    </citation>
    <scope>NUCLEOTIDE SEQUENCE [LARGE SCALE GENOMIC DNA]</scope>
    <source>
        <strain evidence="2">cv. Matina 1-6</strain>
    </source>
</reference>
<dbReference type="InParanoid" id="S1SIH4"/>
<protein>
    <submittedName>
        <fullName evidence="1">Uncharacterized protein</fullName>
    </submittedName>
</protein>
<dbReference type="AlphaFoldDB" id="S1SIH4"/>
<evidence type="ECO:0000313" key="1">
    <source>
        <dbReference type="EMBL" id="EOY20447.1"/>
    </source>
</evidence>
<dbReference type="Proteomes" id="UP000026915">
    <property type="component" value="Unassembled WGS sequence"/>
</dbReference>
<evidence type="ECO:0000313" key="2">
    <source>
        <dbReference type="Proteomes" id="UP000026915"/>
    </source>
</evidence>
<dbReference type="Gramene" id="EOY20447">
    <property type="protein sequence ID" value="EOY20447"/>
    <property type="gene ID" value="TCM_046044"/>
</dbReference>